<protein>
    <recommendedName>
        <fullName evidence="2">DUF4283 domain-containing protein</fullName>
    </recommendedName>
</protein>
<dbReference type="EMBL" id="BKCJ010010101">
    <property type="protein sequence ID" value="GEU90069.1"/>
    <property type="molecule type" value="Genomic_DNA"/>
</dbReference>
<proteinExistence type="predicted"/>
<comment type="caution">
    <text evidence="3">The sequence shown here is derived from an EMBL/GenBank/DDBJ whole genome shotgun (WGS) entry which is preliminary data.</text>
</comment>
<accession>A0A6L2NXJ3</accession>
<reference evidence="3" key="1">
    <citation type="journal article" date="2019" name="Sci. Rep.">
        <title>Draft genome of Tanacetum cinerariifolium, the natural source of mosquito coil.</title>
        <authorList>
            <person name="Yamashiro T."/>
            <person name="Shiraishi A."/>
            <person name="Satake H."/>
            <person name="Nakayama K."/>
        </authorList>
    </citation>
    <scope>NUCLEOTIDE SEQUENCE</scope>
</reference>
<dbReference type="Pfam" id="PF14111">
    <property type="entry name" value="DUF4283"/>
    <property type="match status" value="1"/>
</dbReference>
<dbReference type="InterPro" id="IPR025558">
    <property type="entry name" value="DUF4283"/>
</dbReference>
<evidence type="ECO:0000259" key="2">
    <source>
        <dbReference type="Pfam" id="PF14111"/>
    </source>
</evidence>
<evidence type="ECO:0000313" key="3">
    <source>
        <dbReference type="EMBL" id="GEU90069.1"/>
    </source>
</evidence>
<sequence>MECGFLSQKGNGEGRGIKEKNRIVAAKDVVSASVINEPVVKEEQSSLVDTSIPNVEKTGLNSYPPLPTQGSTLAGNIPGMSSYANVTGNIPGMSSYANVTGKSSRTKINFRTLFTPGGNGIDVVVMDESIKSKRFANTAYGFFVGKRVAYHVVANYVRNTWVKYGLVRSMFRSSTGFFSFQFSSIDGLDVILANGLWFIRNNLLILKKWHPYEKLLKEDGRSSYARAMIELRADVELKYNIMAAMPKITGSSFWNVNSSNPSTTLVIEKIDKIEKLNVDGKVIVVDDEGKPLDKVAYSGDYDSQDEVSLFDNEMASFLAKNDGYGRYGVSVPALTKEQKGNKLNTPYPVKANTPYWLMMDDPSITMEEYIKLQAKKAQRRDYPAIVYNDALTSNENVSSEPTISIYDAIKTNFDFSISFSDFEDEDYTFLCNKDSFSCKLLLVNDLKLKPEFILEFFSICSMTNTELRFDEADTQCFQLGGAGHTMIWRQFILALGLHTAEEMTIDGFEAYWLGSMRVAPGLDWQPAIMAGALEDVEGALAEDEGAQAIPTPTVNSLLLMLDRSEVRYTRYSDSQIPYQREARLGIRGILIPRYPTKEGECPKNIGLGVAKNLKKPSQTSRGVLVGPKVGFKPHKEYRHVPKKPTASPCGNKKKGVAHTKGSTTNTPIIDKIEKFEDLLIEGQDILMDEAGNPLKKVECLGDYDSEDEFASVDNDIAHSLTSERVGFGTQILLEQWMDSYRKVDYDDDQYDDDM</sequence>
<gene>
    <name evidence="3" type="ORF">Tci_062047</name>
</gene>
<feature type="region of interest" description="Disordered" evidence="1">
    <location>
        <begin position="634"/>
        <end position="662"/>
    </location>
</feature>
<organism evidence="3">
    <name type="scientific">Tanacetum cinerariifolium</name>
    <name type="common">Dalmatian daisy</name>
    <name type="synonym">Chrysanthemum cinerariifolium</name>
    <dbReference type="NCBI Taxonomy" id="118510"/>
    <lineage>
        <taxon>Eukaryota</taxon>
        <taxon>Viridiplantae</taxon>
        <taxon>Streptophyta</taxon>
        <taxon>Embryophyta</taxon>
        <taxon>Tracheophyta</taxon>
        <taxon>Spermatophyta</taxon>
        <taxon>Magnoliopsida</taxon>
        <taxon>eudicotyledons</taxon>
        <taxon>Gunneridae</taxon>
        <taxon>Pentapetalae</taxon>
        <taxon>asterids</taxon>
        <taxon>campanulids</taxon>
        <taxon>Asterales</taxon>
        <taxon>Asteraceae</taxon>
        <taxon>Asteroideae</taxon>
        <taxon>Anthemideae</taxon>
        <taxon>Anthemidinae</taxon>
        <taxon>Tanacetum</taxon>
    </lineage>
</organism>
<dbReference type="AlphaFoldDB" id="A0A6L2NXJ3"/>
<evidence type="ECO:0000256" key="1">
    <source>
        <dbReference type="SAM" id="MobiDB-lite"/>
    </source>
</evidence>
<feature type="domain" description="DUF4283" evidence="2">
    <location>
        <begin position="138"/>
        <end position="214"/>
    </location>
</feature>
<name>A0A6L2NXJ3_TANCI</name>